<keyword evidence="2" id="KW-1185">Reference proteome</keyword>
<dbReference type="EMBL" id="CP144745">
    <property type="protein sequence ID" value="WVZ52172.1"/>
    <property type="molecule type" value="Genomic_DNA"/>
</dbReference>
<protein>
    <submittedName>
        <fullName evidence="1">Uncharacterized protein</fullName>
    </submittedName>
</protein>
<evidence type="ECO:0000313" key="2">
    <source>
        <dbReference type="Proteomes" id="UP001341281"/>
    </source>
</evidence>
<dbReference type="Proteomes" id="UP001341281">
    <property type="component" value="Chromosome 01"/>
</dbReference>
<proteinExistence type="predicted"/>
<dbReference type="AlphaFoldDB" id="A0AAQ3SI23"/>
<evidence type="ECO:0000313" key="1">
    <source>
        <dbReference type="EMBL" id="WVZ52172.1"/>
    </source>
</evidence>
<sequence length="132" mass="15262">MVYGSEAISPADLQFGAPRLAFKDIAEAEATRIEEIDLLEKEHLNSVIQSTHYQQALRRYHDRYTRPRSFSIGELVLRRVLKTTGQHKLSPPWEGPYIVTEVTHPRSYHLSQMDGTPVGNSWNIEHLRKFYA</sequence>
<gene>
    <name evidence="1" type="ORF">U9M48_003256</name>
</gene>
<name>A0AAQ3SI23_PASNO</name>
<accession>A0AAQ3SI23</accession>
<reference evidence="1 2" key="1">
    <citation type="submission" date="2024-02" db="EMBL/GenBank/DDBJ databases">
        <title>High-quality chromosome-scale genome assembly of Pensacola bahiagrass (Paspalum notatum Flugge var. saurae).</title>
        <authorList>
            <person name="Vega J.M."/>
            <person name="Podio M."/>
            <person name="Orjuela J."/>
            <person name="Siena L.A."/>
            <person name="Pessino S.C."/>
            <person name="Combes M.C."/>
            <person name="Mariac C."/>
            <person name="Albertini E."/>
            <person name="Pupilli F."/>
            <person name="Ortiz J.P.A."/>
            <person name="Leblanc O."/>
        </authorList>
    </citation>
    <scope>NUCLEOTIDE SEQUENCE [LARGE SCALE GENOMIC DNA]</scope>
    <source>
        <strain evidence="1">R1</strain>
        <tissue evidence="1">Leaf</tissue>
    </source>
</reference>
<organism evidence="1 2">
    <name type="scientific">Paspalum notatum var. saurae</name>
    <dbReference type="NCBI Taxonomy" id="547442"/>
    <lineage>
        <taxon>Eukaryota</taxon>
        <taxon>Viridiplantae</taxon>
        <taxon>Streptophyta</taxon>
        <taxon>Embryophyta</taxon>
        <taxon>Tracheophyta</taxon>
        <taxon>Spermatophyta</taxon>
        <taxon>Magnoliopsida</taxon>
        <taxon>Liliopsida</taxon>
        <taxon>Poales</taxon>
        <taxon>Poaceae</taxon>
        <taxon>PACMAD clade</taxon>
        <taxon>Panicoideae</taxon>
        <taxon>Andropogonodae</taxon>
        <taxon>Paspaleae</taxon>
        <taxon>Paspalinae</taxon>
        <taxon>Paspalum</taxon>
    </lineage>
</organism>